<accession>A0A0P1FC19</accession>
<dbReference type="AlphaFoldDB" id="A0A0P1FC19"/>
<gene>
    <name evidence="1" type="ORF">TG4357_02026</name>
</gene>
<evidence type="ECO:0000313" key="2">
    <source>
        <dbReference type="Proteomes" id="UP000051587"/>
    </source>
</evidence>
<sequence>MLQTLTNTRPYAQPLYSIPNEGERVALPTKLFDGLVFLAPFIKRSGDQVEKWVHLINGKLYVVTNSLILEFAFGDNALPNLMFDLDIIRTIAAFGTAPQELVIGANTFLFEWADGQELFMQGDAISGPVWFGGSKPMSDARAETIDRYWSFDDGKPVDDISRSRNPVAHCCST</sequence>
<dbReference type="STRING" id="53501.SAMN04488043_11427"/>
<organism evidence="1 2">
    <name type="scientific">Thalassovita gelatinovora</name>
    <name type="common">Thalassobius gelatinovorus</name>
    <dbReference type="NCBI Taxonomy" id="53501"/>
    <lineage>
        <taxon>Bacteria</taxon>
        <taxon>Pseudomonadati</taxon>
        <taxon>Pseudomonadota</taxon>
        <taxon>Alphaproteobacteria</taxon>
        <taxon>Rhodobacterales</taxon>
        <taxon>Roseobacteraceae</taxon>
        <taxon>Thalassovita</taxon>
    </lineage>
</organism>
<proteinExistence type="predicted"/>
<reference evidence="1 2" key="1">
    <citation type="submission" date="2015-09" db="EMBL/GenBank/DDBJ databases">
        <authorList>
            <consortium name="Swine Surveillance"/>
        </authorList>
    </citation>
    <scope>NUCLEOTIDE SEQUENCE [LARGE SCALE GENOMIC DNA]</scope>
    <source>
        <strain evidence="1 2">CECT 4357</strain>
    </source>
</reference>
<protein>
    <submittedName>
        <fullName evidence="1">Uncharacterized protein</fullName>
    </submittedName>
</protein>
<keyword evidence="2" id="KW-1185">Reference proteome</keyword>
<evidence type="ECO:0000313" key="1">
    <source>
        <dbReference type="EMBL" id="CUH65733.1"/>
    </source>
</evidence>
<dbReference type="EMBL" id="CYSA01000018">
    <property type="protein sequence ID" value="CUH65733.1"/>
    <property type="molecule type" value="Genomic_DNA"/>
</dbReference>
<dbReference type="RefSeq" id="WP_058262772.1">
    <property type="nucleotide sequence ID" value="NZ_CP051181.1"/>
</dbReference>
<dbReference type="Proteomes" id="UP000051587">
    <property type="component" value="Unassembled WGS sequence"/>
</dbReference>
<name>A0A0P1FC19_THAGE</name>